<accession>A0A2G5ET11</accession>
<organism evidence="2 3">
    <name type="scientific">Aquilegia coerulea</name>
    <name type="common">Rocky mountain columbine</name>
    <dbReference type="NCBI Taxonomy" id="218851"/>
    <lineage>
        <taxon>Eukaryota</taxon>
        <taxon>Viridiplantae</taxon>
        <taxon>Streptophyta</taxon>
        <taxon>Embryophyta</taxon>
        <taxon>Tracheophyta</taxon>
        <taxon>Spermatophyta</taxon>
        <taxon>Magnoliopsida</taxon>
        <taxon>Ranunculales</taxon>
        <taxon>Ranunculaceae</taxon>
        <taxon>Thalictroideae</taxon>
        <taxon>Aquilegia</taxon>
    </lineage>
</organism>
<protein>
    <submittedName>
        <fullName evidence="2">Uncharacterized protein</fullName>
    </submittedName>
</protein>
<keyword evidence="1" id="KW-0472">Membrane</keyword>
<dbReference type="EMBL" id="KZ305021">
    <property type="protein sequence ID" value="PIA58870.1"/>
    <property type="molecule type" value="Genomic_DNA"/>
</dbReference>
<keyword evidence="1" id="KW-0812">Transmembrane</keyword>
<feature type="transmembrane region" description="Helical" evidence="1">
    <location>
        <begin position="76"/>
        <end position="101"/>
    </location>
</feature>
<gene>
    <name evidence="2" type="ORF">AQUCO_00400015v1</name>
</gene>
<evidence type="ECO:0000313" key="2">
    <source>
        <dbReference type="EMBL" id="PIA58870.1"/>
    </source>
</evidence>
<dbReference type="STRING" id="218851.A0A2G5ET11"/>
<name>A0A2G5ET11_AQUCA</name>
<dbReference type="OrthoDB" id="777403at2759"/>
<evidence type="ECO:0000313" key="3">
    <source>
        <dbReference type="Proteomes" id="UP000230069"/>
    </source>
</evidence>
<dbReference type="PANTHER" id="PTHR33133">
    <property type="entry name" value="OS08G0107100 PROTEIN-RELATED"/>
    <property type="match status" value="1"/>
</dbReference>
<keyword evidence="1" id="KW-1133">Transmembrane helix</keyword>
<dbReference type="FunCoup" id="A0A2G5ET11">
    <property type="interactions" value="66"/>
</dbReference>
<reference evidence="2 3" key="1">
    <citation type="submission" date="2017-09" db="EMBL/GenBank/DDBJ databases">
        <title>WGS assembly of Aquilegia coerulea Goldsmith.</title>
        <authorList>
            <person name="Hodges S."/>
            <person name="Kramer E."/>
            <person name="Nordborg M."/>
            <person name="Tomkins J."/>
            <person name="Borevitz J."/>
            <person name="Derieg N."/>
            <person name="Yan J."/>
            <person name="Mihaltcheva S."/>
            <person name="Hayes R.D."/>
            <person name="Rokhsar D."/>
        </authorList>
    </citation>
    <scope>NUCLEOTIDE SEQUENCE [LARGE SCALE GENOMIC DNA]</scope>
    <source>
        <strain evidence="3">cv. Goldsmith</strain>
    </source>
</reference>
<sequence>MSRNFSELQSVMDILKKVVKLPQRSKSFVFIFILTSVCYTILIIVSMDPMNPLMSSMDMDPTNPGYLKQLYIDTMVFFLCISIISFSSMVTTIYVSAVSYLERKLEFKDILKFKKMWIRPVVTWFYFTLMCAGFFLLVSPLFLLLIPTKGSIIVLAIGIVLVLLAICLYMYLALVWMLSIVISVLEDCYGLQALGKSAELLKGRKVVGLVLTFVLMILIGVNVFVTKLFNVVSAMNFAVLVKMLSMMIYTLFYFDCKQSHGEKVQVEENIEYVQVSTLPVVDL</sequence>
<dbReference type="InParanoid" id="A0A2G5ET11"/>
<feature type="transmembrane region" description="Helical" evidence="1">
    <location>
        <begin position="121"/>
        <end position="146"/>
    </location>
</feature>
<proteinExistence type="predicted"/>
<dbReference type="PANTHER" id="PTHR33133:SF1">
    <property type="entry name" value="EXPRESSED PROTEIN-RELATED"/>
    <property type="match status" value="1"/>
</dbReference>
<dbReference type="AlphaFoldDB" id="A0A2G5ET11"/>
<feature type="transmembrane region" description="Helical" evidence="1">
    <location>
        <begin position="206"/>
        <end position="225"/>
    </location>
</feature>
<keyword evidence="3" id="KW-1185">Reference proteome</keyword>
<feature type="transmembrane region" description="Helical" evidence="1">
    <location>
        <begin position="27"/>
        <end position="47"/>
    </location>
</feature>
<dbReference type="Proteomes" id="UP000230069">
    <property type="component" value="Unassembled WGS sequence"/>
</dbReference>
<feature type="transmembrane region" description="Helical" evidence="1">
    <location>
        <begin position="152"/>
        <end position="185"/>
    </location>
</feature>
<evidence type="ECO:0000256" key="1">
    <source>
        <dbReference type="SAM" id="Phobius"/>
    </source>
</evidence>
<feature type="transmembrane region" description="Helical" evidence="1">
    <location>
        <begin position="231"/>
        <end position="254"/>
    </location>
</feature>